<dbReference type="PANTHER" id="PTHR43094:SF1">
    <property type="entry name" value="AMINOTRANSFERASE CLASS-III"/>
    <property type="match status" value="1"/>
</dbReference>
<dbReference type="Pfam" id="PF00202">
    <property type="entry name" value="Aminotran_3"/>
    <property type="match status" value="1"/>
</dbReference>
<evidence type="ECO:0000313" key="5">
    <source>
        <dbReference type="Proteomes" id="UP000315522"/>
    </source>
</evidence>
<dbReference type="GO" id="GO:0005829">
    <property type="term" value="C:cytosol"/>
    <property type="evidence" value="ECO:0007669"/>
    <property type="project" value="TreeGrafter"/>
</dbReference>
<dbReference type="AlphaFoldDB" id="A0A559M097"/>
<name>A0A559M097_9HELO</name>
<organism evidence="4 5">
    <name type="scientific">Lachnellula willkommii</name>
    <dbReference type="NCBI Taxonomy" id="215461"/>
    <lineage>
        <taxon>Eukaryota</taxon>
        <taxon>Fungi</taxon>
        <taxon>Dikarya</taxon>
        <taxon>Ascomycota</taxon>
        <taxon>Pezizomycotina</taxon>
        <taxon>Leotiomycetes</taxon>
        <taxon>Helotiales</taxon>
        <taxon>Lachnaceae</taxon>
        <taxon>Lachnellula</taxon>
    </lineage>
</organism>
<keyword evidence="4" id="KW-0808">Transferase</keyword>
<comment type="caution">
    <text evidence="4">The sequence shown here is derived from an EMBL/GenBank/DDBJ whole genome shotgun (WGS) entry which is preliminary data.</text>
</comment>
<proteinExistence type="inferred from homology"/>
<keyword evidence="2 3" id="KW-0663">Pyridoxal phosphate</keyword>
<evidence type="ECO:0000256" key="3">
    <source>
        <dbReference type="RuleBase" id="RU003560"/>
    </source>
</evidence>
<sequence length="492" mass="53252">MSPSAITELTQKYQDTTITSAKLLHLSKGQGDGEATSNGLEKPAFLLGRHLHKSFPIVTGGKGNYLYLDDGRAVFDATSGAAVSCLGYDNKRVIKALTDQINTGVSYLCSSYWGNSLVEELCKELINGTGGQMSRVYLTGSGSEAMEAAVKLARQYFYESDKQTPRVNFIARETSYHGNTLGALGVSGHVARRAPFEPFLMDNIHRVSACNAYRQRKNGESDESFVARKAAELEAKFQELGPETVIGFVCEPVVGAALGCVPCVPGYLKAMREVCHKHGALFILDEVMSGMGRCGTLHAWQHDGVVPDLQTLGKGLGGGYQPIAALLISPKVVSALLNGSGQFVHGQTYQAMPVQAAAALEVQRIQREENLMQNVKTQGEHLEKCLKSLLGAHPNVGDIRGRGLFWGLEFVKDKQTKEPFDPKLGVAQKVHDTAISAPFNMTMYPGTGTVDGFVGDHIILAPAYIITKEDIERIAKVTLEVINQVFQTLGNS</sequence>
<dbReference type="GO" id="GO:0030170">
    <property type="term" value="F:pyridoxal phosphate binding"/>
    <property type="evidence" value="ECO:0007669"/>
    <property type="project" value="InterPro"/>
</dbReference>
<evidence type="ECO:0000256" key="1">
    <source>
        <dbReference type="ARBA" id="ARBA00008954"/>
    </source>
</evidence>
<dbReference type="Gene3D" id="3.90.1150.10">
    <property type="entry name" value="Aspartate Aminotransferase, domain 1"/>
    <property type="match status" value="1"/>
</dbReference>
<dbReference type="PANTHER" id="PTHR43094">
    <property type="entry name" value="AMINOTRANSFERASE"/>
    <property type="match status" value="1"/>
</dbReference>
<dbReference type="InterPro" id="IPR005814">
    <property type="entry name" value="Aminotrans_3"/>
</dbReference>
<dbReference type="InterPro" id="IPR015424">
    <property type="entry name" value="PyrdxlP-dep_Trfase"/>
</dbReference>
<dbReference type="InterPro" id="IPR015422">
    <property type="entry name" value="PyrdxlP-dep_Trfase_small"/>
</dbReference>
<accession>A0A559M097</accession>
<evidence type="ECO:0000313" key="4">
    <source>
        <dbReference type="EMBL" id="TVY86380.1"/>
    </source>
</evidence>
<comment type="similarity">
    <text evidence="1 3">Belongs to the class-III pyridoxal-phosphate-dependent aminotransferase family.</text>
</comment>
<evidence type="ECO:0000256" key="2">
    <source>
        <dbReference type="ARBA" id="ARBA00022898"/>
    </source>
</evidence>
<keyword evidence="5" id="KW-1185">Reference proteome</keyword>
<dbReference type="Proteomes" id="UP000315522">
    <property type="component" value="Unassembled WGS sequence"/>
</dbReference>
<dbReference type="InterPro" id="IPR015421">
    <property type="entry name" value="PyrdxlP-dep_Trfase_major"/>
</dbReference>
<dbReference type="NCBIfam" id="NF005685">
    <property type="entry name" value="PRK07483.1"/>
    <property type="match status" value="1"/>
</dbReference>
<keyword evidence="4" id="KW-0032">Aminotransferase</keyword>
<gene>
    <name evidence="4" type="ORF">LAWI1_G008314</name>
</gene>
<dbReference type="Gene3D" id="3.40.640.10">
    <property type="entry name" value="Type I PLP-dependent aspartate aminotransferase-like (Major domain)"/>
    <property type="match status" value="1"/>
</dbReference>
<dbReference type="GO" id="GO:0008483">
    <property type="term" value="F:transaminase activity"/>
    <property type="evidence" value="ECO:0007669"/>
    <property type="project" value="UniProtKB-KW"/>
</dbReference>
<protein>
    <submittedName>
        <fullName evidence="4">Putative aminotransferase</fullName>
    </submittedName>
</protein>
<reference evidence="4 5" key="1">
    <citation type="submission" date="2018-05" db="EMBL/GenBank/DDBJ databases">
        <title>Genome sequencing and assembly of the regulated plant pathogen Lachnellula willkommii and related sister species for the development of diagnostic species identification markers.</title>
        <authorList>
            <person name="Giroux E."/>
            <person name="Bilodeau G."/>
        </authorList>
    </citation>
    <scope>NUCLEOTIDE SEQUENCE [LARGE SCALE GENOMIC DNA]</scope>
    <source>
        <strain evidence="4 5">CBS 172.35</strain>
    </source>
</reference>
<dbReference type="EMBL" id="QGML01003675">
    <property type="protein sequence ID" value="TVY86380.1"/>
    <property type="molecule type" value="Genomic_DNA"/>
</dbReference>
<dbReference type="CDD" id="cd00610">
    <property type="entry name" value="OAT_like"/>
    <property type="match status" value="1"/>
</dbReference>
<dbReference type="SUPFAM" id="SSF53383">
    <property type="entry name" value="PLP-dependent transferases"/>
    <property type="match status" value="1"/>
</dbReference>